<keyword evidence="3 8" id="KW-0762">Sugar transport</keyword>
<evidence type="ECO:0000256" key="6">
    <source>
        <dbReference type="ARBA" id="ARBA00022777"/>
    </source>
</evidence>
<accession>A0ABS2F332</accession>
<keyword evidence="5" id="KW-0598">Phosphotransferase system</keyword>
<evidence type="ECO:0000259" key="7">
    <source>
        <dbReference type="PROSITE" id="PS51093"/>
    </source>
</evidence>
<proteinExistence type="predicted"/>
<evidence type="ECO:0000313" key="9">
    <source>
        <dbReference type="Proteomes" id="UP000712527"/>
    </source>
</evidence>
<keyword evidence="4" id="KW-0808">Transferase</keyword>
<comment type="caution">
    <text evidence="8">The sequence shown here is derived from an EMBL/GenBank/DDBJ whole genome shotgun (WGS) entry which is preliminary data.</text>
</comment>
<dbReference type="PROSITE" id="PS51093">
    <property type="entry name" value="PTS_EIIA_TYPE_1"/>
    <property type="match status" value="1"/>
</dbReference>
<name>A0ABS2F332_9ACTN</name>
<sequence length="177" mass="18555">MGLLEKLNPLRRTAVPEPARVCEGDPQVICAPVSGQVVSLEEVGDPAFSQGMLGCGLGIRPEEGVVFSPVSGTVAADVETKHALLIRADSGVEVLLHVGLDSVSLGGTGFRAFAHKGDRVHAGQPLIEFDRRLMRERGLDDTVLVTVTNAGDLSHVEESAPAGDEVAAGAVVMRARR</sequence>
<evidence type="ECO:0000256" key="3">
    <source>
        <dbReference type="ARBA" id="ARBA00022597"/>
    </source>
</evidence>
<organism evidence="8 9">
    <name type="scientific">Olsenella profusa</name>
    <dbReference type="NCBI Taxonomy" id="138595"/>
    <lineage>
        <taxon>Bacteria</taxon>
        <taxon>Bacillati</taxon>
        <taxon>Actinomycetota</taxon>
        <taxon>Coriobacteriia</taxon>
        <taxon>Coriobacteriales</taxon>
        <taxon>Atopobiaceae</taxon>
        <taxon>Olsenella</taxon>
    </lineage>
</organism>
<dbReference type="NCBIfam" id="TIGR00830">
    <property type="entry name" value="PTBA"/>
    <property type="match status" value="1"/>
</dbReference>
<dbReference type="PANTHER" id="PTHR45008">
    <property type="entry name" value="PTS SYSTEM GLUCOSE-SPECIFIC EIIA COMPONENT"/>
    <property type="match status" value="1"/>
</dbReference>
<protein>
    <submittedName>
        <fullName evidence="8">PTS glucose transporter subunit IIA</fullName>
    </submittedName>
</protein>
<dbReference type="PANTHER" id="PTHR45008:SF1">
    <property type="entry name" value="PTS SYSTEM GLUCOSE-SPECIFIC EIIA COMPONENT"/>
    <property type="match status" value="1"/>
</dbReference>
<dbReference type="InterPro" id="IPR050890">
    <property type="entry name" value="PTS_EIIA_component"/>
</dbReference>
<dbReference type="Proteomes" id="UP000712527">
    <property type="component" value="Unassembled WGS sequence"/>
</dbReference>
<reference evidence="8 9" key="1">
    <citation type="journal article" date="2021" name="Sci. Rep.">
        <title>The distribution of antibiotic resistance genes in chicken gut microbiota commensals.</title>
        <authorList>
            <person name="Juricova H."/>
            <person name="Matiasovicova J."/>
            <person name="Kubasova T."/>
            <person name="Cejkova D."/>
            <person name="Rychlik I."/>
        </authorList>
    </citation>
    <scope>NUCLEOTIDE SEQUENCE [LARGE SCALE GENOMIC DNA]</scope>
    <source>
        <strain evidence="8 9">An794</strain>
    </source>
</reference>
<evidence type="ECO:0000256" key="1">
    <source>
        <dbReference type="ARBA" id="ARBA00004496"/>
    </source>
</evidence>
<dbReference type="EMBL" id="JACSNQ010000008">
    <property type="protein sequence ID" value="MBM6774949.1"/>
    <property type="molecule type" value="Genomic_DNA"/>
</dbReference>
<feature type="domain" description="PTS EIIA type-1" evidence="7">
    <location>
        <begin position="45"/>
        <end position="149"/>
    </location>
</feature>
<dbReference type="InterPro" id="IPR001127">
    <property type="entry name" value="PTS_EIIA_1_perm"/>
</dbReference>
<evidence type="ECO:0000256" key="2">
    <source>
        <dbReference type="ARBA" id="ARBA00022448"/>
    </source>
</evidence>
<evidence type="ECO:0000313" key="8">
    <source>
        <dbReference type="EMBL" id="MBM6774949.1"/>
    </source>
</evidence>
<dbReference type="InterPro" id="IPR011055">
    <property type="entry name" value="Dup_hybrid_motif"/>
</dbReference>
<comment type="subcellular location">
    <subcellularLocation>
        <location evidence="1">Cytoplasm</location>
    </subcellularLocation>
</comment>
<evidence type="ECO:0000256" key="5">
    <source>
        <dbReference type="ARBA" id="ARBA00022683"/>
    </source>
</evidence>
<gene>
    <name evidence="8" type="ORF">H9X80_05280</name>
</gene>
<keyword evidence="9" id="KW-1185">Reference proteome</keyword>
<dbReference type="SUPFAM" id="SSF51261">
    <property type="entry name" value="Duplicated hybrid motif"/>
    <property type="match status" value="1"/>
</dbReference>
<evidence type="ECO:0000256" key="4">
    <source>
        <dbReference type="ARBA" id="ARBA00022679"/>
    </source>
</evidence>
<keyword evidence="2" id="KW-0813">Transport</keyword>
<keyword evidence="6" id="KW-0418">Kinase</keyword>
<dbReference type="Gene3D" id="2.70.70.10">
    <property type="entry name" value="Glucose Permease (Domain IIA)"/>
    <property type="match status" value="1"/>
</dbReference>
<dbReference type="Pfam" id="PF00358">
    <property type="entry name" value="PTS_EIIA_1"/>
    <property type="match status" value="1"/>
</dbReference>
<dbReference type="RefSeq" id="WP_204793291.1">
    <property type="nucleotide sequence ID" value="NZ_JACSNQ010000008.1"/>
</dbReference>